<sequence>MIGLAAMAPDPVRPPQPDLAAAPPSLPSPSADDPTTPTPTPTATATAKPKPSKAKASPTTGTTQGEARSVRGLQTLAGMPRSQPTRIKIPRIGVDAPTAQVGLDKNQQIAVPPLNQPKTAGWYKLGPSPGEVGTAVVVGHVDSRATGRAVFFRLGELKPKDTIEVLRADGKKARFIVDGVARYPKKQLPLELVYGHTGKAQLRVITCGGDYDKAARSYKDNIVVFATLAPTPAS</sequence>
<dbReference type="InterPro" id="IPR005754">
    <property type="entry name" value="Sortase"/>
</dbReference>
<protein>
    <submittedName>
        <fullName evidence="3">Sortase family protein</fullName>
    </submittedName>
</protein>
<gene>
    <name evidence="3" type="ORF">SAMN05444858_13323</name>
</gene>
<accession>A0A1N7FBM5</accession>
<dbReference type="InterPro" id="IPR023365">
    <property type="entry name" value="Sortase_dom-sf"/>
</dbReference>
<evidence type="ECO:0000256" key="1">
    <source>
        <dbReference type="ARBA" id="ARBA00022801"/>
    </source>
</evidence>
<dbReference type="CDD" id="cd05829">
    <property type="entry name" value="Sortase_F"/>
    <property type="match status" value="1"/>
</dbReference>
<keyword evidence="1" id="KW-0378">Hydrolase</keyword>
<dbReference type="Pfam" id="PF04203">
    <property type="entry name" value="Sortase"/>
    <property type="match status" value="1"/>
</dbReference>
<dbReference type="InterPro" id="IPR042001">
    <property type="entry name" value="Sortase_F"/>
</dbReference>
<keyword evidence="4" id="KW-1185">Reference proteome</keyword>
<dbReference type="STRING" id="1198245.SAMN05444858_13323"/>
<dbReference type="Proteomes" id="UP000186004">
    <property type="component" value="Unassembled WGS sequence"/>
</dbReference>
<dbReference type="AlphaFoldDB" id="A0A1N7FBM5"/>
<organism evidence="3 4">
    <name type="scientific">Micromonospora avicenniae</name>
    <dbReference type="NCBI Taxonomy" id="1198245"/>
    <lineage>
        <taxon>Bacteria</taxon>
        <taxon>Bacillati</taxon>
        <taxon>Actinomycetota</taxon>
        <taxon>Actinomycetes</taxon>
        <taxon>Micromonosporales</taxon>
        <taxon>Micromonosporaceae</taxon>
        <taxon>Micromonospora</taxon>
    </lineage>
</organism>
<dbReference type="RefSeq" id="WP_425436132.1">
    <property type="nucleotide sequence ID" value="NZ_FTNF01000033.1"/>
</dbReference>
<evidence type="ECO:0000313" key="3">
    <source>
        <dbReference type="EMBL" id="SIR97751.1"/>
    </source>
</evidence>
<dbReference type="Gene3D" id="2.40.260.10">
    <property type="entry name" value="Sortase"/>
    <property type="match status" value="1"/>
</dbReference>
<name>A0A1N7FBM5_9ACTN</name>
<reference evidence="3 4" key="1">
    <citation type="submission" date="2017-01" db="EMBL/GenBank/DDBJ databases">
        <authorList>
            <person name="Mah S.A."/>
            <person name="Swanson W.J."/>
            <person name="Moy G.W."/>
            <person name="Vacquier V.D."/>
        </authorList>
    </citation>
    <scope>NUCLEOTIDE SEQUENCE [LARGE SCALE GENOMIC DNA]</scope>
    <source>
        <strain evidence="3 4">DSM 45758</strain>
    </source>
</reference>
<evidence type="ECO:0000256" key="2">
    <source>
        <dbReference type="SAM" id="MobiDB-lite"/>
    </source>
</evidence>
<proteinExistence type="predicted"/>
<dbReference type="SUPFAM" id="SSF63817">
    <property type="entry name" value="Sortase"/>
    <property type="match status" value="1"/>
</dbReference>
<feature type="region of interest" description="Disordered" evidence="2">
    <location>
        <begin position="1"/>
        <end position="84"/>
    </location>
</feature>
<dbReference type="GO" id="GO:0016787">
    <property type="term" value="F:hydrolase activity"/>
    <property type="evidence" value="ECO:0007669"/>
    <property type="project" value="UniProtKB-KW"/>
</dbReference>
<dbReference type="EMBL" id="FTNF01000033">
    <property type="protein sequence ID" value="SIR97751.1"/>
    <property type="molecule type" value="Genomic_DNA"/>
</dbReference>
<evidence type="ECO:0000313" key="4">
    <source>
        <dbReference type="Proteomes" id="UP000186004"/>
    </source>
</evidence>
<dbReference type="NCBIfam" id="NF033748">
    <property type="entry name" value="class_F_sortase"/>
    <property type="match status" value="1"/>
</dbReference>
<feature type="compositionally biased region" description="Low complexity" evidence="2">
    <location>
        <begin position="18"/>
        <end position="60"/>
    </location>
</feature>